<reference evidence="1 2" key="1">
    <citation type="submission" date="2017-07" db="EMBL/GenBank/DDBJ databases">
        <authorList>
            <person name="Sun Z.S."/>
            <person name="Albrecht U."/>
            <person name="Echele G."/>
            <person name="Lee C.C."/>
        </authorList>
    </citation>
    <scope>NUCLEOTIDE SEQUENCE [LARGE SCALE GENOMIC DNA]</scope>
    <source>
        <strain evidence="1 2">CGMCC 1.12672</strain>
    </source>
</reference>
<gene>
    <name evidence="1" type="ORF">SAMN06297144_1446</name>
</gene>
<name>A0A285QGW3_9SPHN</name>
<proteinExistence type="predicted"/>
<keyword evidence="2" id="KW-1185">Reference proteome</keyword>
<sequence>MSVVLFAAMLLAAPELPPRVATAENELRFTFYRNGKGRGFASSRTIITGTGMGPKTWSTSSFARIVRRCGGRAIGTLGSNGYTVQLTSRPTGQDFAVAECVKRSTGVRFTAGIQVGVTMGAYALDTTPFRALWDSEQIAAKAG</sequence>
<dbReference type="EMBL" id="OBMI01000001">
    <property type="protein sequence ID" value="SOB81190.1"/>
    <property type="molecule type" value="Genomic_DNA"/>
</dbReference>
<organism evidence="1 2">
    <name type="scientific">Sphingomonas guangdongensis</name>
    <dbReference type="NCBI Taxonomy" id="1141890"/>
    <lineage>
        <taxon>Bacteria</taxon>
        <taxon>Pseudomonadati</taxon>
        <taxon>Pseudomonadota</taxon>
        <taxon>Alphaproteobacteria</taxon>
        <taxon>Sphingomonadales</taxon>
        <taxon>Sphingomonadaceae</taxon>
        <taxon>Sphingomonas</taxon>
    </lineage>
</organism>
<dbReference type="RefSeq" id="WP_097063211.1">
    <property type="nucleotide sequence ID" value="NZ_OBMI01000001.1"/>
</dbReference>
<evidence type="ECO:0000313" key="1">
    <source>
        <dbReference type="EMBL" id="SOB81190.1"/>
    </source>
</evidence>
<evidence type="ECO:0000313" key="2">
    <source>
        <dbReference type="Proteomes" id="UP000219494"/>
    </source>
</evidence>
<accession>A0A285QGW3</accession>
<dbReference type="Proteomes" id="UP000219494">
    <property type="component" value="Unassembled WGS sequence"/>
</dbReference>
<protein>
    <submittedName>
        <fullName evidence="1">Uncharacterized protein</fullName>
    </submittedName>
</protein>
<dbReference type="AlphaFoldDB" id="A0A285QGW3"/>